<protein>
    <recommendedName>
        <fullName evidence="2">CH-like domain-containing protein</fullName>
    </recommendedName>
</protein>
<dbReference type="PANTHER" id="PTHR12509:SF8">
    <property type="entry name" value="SPERMATOGENESIS-ASSOCIATED PROTEIN 4"/>
    <property type="match status" value="1"/>
</dbReference>
<dbReference type="InterPro" id="IPR036872">
    <property type="entry name" value="CH_dom_sf"/>
</dbReference>
<evidence type="ECO:0000313" key="5">
    <source>
        <dbReference type="Proteomes" id="UP000039324"/>
    </source>
</evidence>
<dbReference type="EMBL" id="CDSF01000133">
    <property type="protein sequence ID" value="CEP02791.1"/>
    <property type="molecule type" value="Genomic_DNA"/>
</dbReference>
<dbReference type="GO" id="GO:0008017">
    <property type="term" value="F:microtubule binding"/>
    <property type="evidence" value="ECO:0007669"/>
    <property type="project" value="TreeGrafter"/>
</dbReference>
<dbReference type="STRING" id="37360.A0A0G4J694"/>
<feature type="compositionally biased region" description="Basic and acidic residues" evidence="1">
    <location>
        <begin position="165"/>
        <end position="179"/>
    </location>
</feature>
<dbReference type="Pfam" id="PF06294">
    <property type="entry name" value="CH_2"/>
    <property type="match status" value="1"/>
</dbReference>
<dbReference type="SUPFAM" id="SSF48371">
    <property type="entry name" value="ARM repeat"/>
    <property type="match status" value="1"/>
</dbReference>
<dbReference type="Gene3D" id="1.10.418.10">
    <property type="entry name" value="Calponin-like domain"/>
    <property type="match status" value="1"/>
</dbReference>
<reference evidence="4 6" key="2">
    <citation type="submission" date="2018-03" db="EMBL/GenBank/DDBJ databases">
        <authorList>
            <person name="Fogelqvist J."/>
        </authorList>
    </citation>
    <scope>NUCLEOTIDE SEQUENCE [LARGE SCALE GENOMIC DNA]</scope>
</reference>
<proteinExistence type="predicted"/>
<evidence type="ECO:0000313" key="3">
    <source>
        <dbReference type="EMBL" id="CEP02791.1"/>
    </source>
</evidence>
<geneLocation type="mitochondrion" evidence="4"/>
<dbReference type="OMA" id="IEREFHP"/>
<reference evidence="3 5" key="1">
    <citation type="submission" date="2015-02" db="EMBL/GenBank/DDBJ databases">
        <authorList>
            <person name="Chooi Y.-H."/>
        </authorList>
    </citation>
    <scope>NUCLEOTIDE SEQUENCE [LARGE SCALE GENOMIC DNA]</scope>
    <source>
        <strain evidence="3">E3</strain>
    </source>
</reference>
<evidence type="ECO:0000313" key="6">
    <source>
        <dbReference type="Proteomes" id="UP000290189"/>
    </source>
</evidence>
<sequence length="758" mass="82745">MSGFPRDILRWLQSLDLSYSVKNPRRDLSNGFLVAEIFSRYYRADISMHSFDNSFSQKRKADNWHHLERFFGRASVPITRALIDRVIVAEPGASIQLMKIVYTFLTQKRVPTPEPLDEQALKPAFARTTASVAVKEVISTTNPITIDGVQSRAMAAIAAHETALRQERITNPGRFERHPSPTAPARIARVPQRQLEMNASPSPSSSAKPSATQFVKQVVVKQVVDVVNSPGSPARRPSAPQAKVSTSAPVTVAAHIAELADARGLPRLASIVERDVHHQGEELFALLDAIHDDADTIATLVHAGGPAQLHVLLSYLTPLLTPRDRRRPCFAASMGALSAIAQRMVVADPFRTRALFTDHYLPALARTAQRSPATFLDLVPLVFAFSQDTPDAHVDAARLVHDALRGVPDATDLFVACLARLAALERRFTARSTDLYLYYLVMGLRSTSPDTRADALRIGTVLAQHGCEPLTALLDQFTDCIGDTWWRVQVEVVRVVTAVLLQLPATALSARERCVQIVSCVLEPGGMTPPLVLQLGVCAIARGVRDNADLRRHLLNVVDDDPDLRQFLVDVAHGAQRPRHYYGSERIASLGWHPLSIVKQIADDLVNGHADNVTSAQLDLLVAAAGDERAALPLEEAEQWAVIMHDLLDYVLVELCDPEHADKAVAIVRKAAGDPATNAVVRATLSPGGTMLGVVKHVLEADDPQCVRQMASLLTAPALEAGLVGSVLATYVRDQPVQVDALNRLERAGLRHLYNQVA</sequence>
<name>A0A0G4J694_PLABS</name>
<evidence type="ECO:0000313" key="4">
    <source>
        <dbReference type="EMBL" id="SPQ94907.1"/>
    </source>
</evidence>
<keyword evidence="5" id="KW-1185">Reference proteome</keyword>
<dbReference type="AlphaFoldDB" id="A0A0G4J694"/>
<feature type="domain" description="CH-like" evidence="2">
    <location>
        <begin position="8"/>
        <end position="102"/>
    </location>
</feature>
<dbReference type="Proteomes" id="UP000039324">
    <property type="component" value="Unassembled WGS sequence"/>
</dbReference>
<evidence type="ECO:0000259" key="2">
    <source>
        <dbReference type="Pfam" id="PF06294"/>
    </source>
</evidence>
<keyword evidence="4" id="KW-0496">Mitochondrion</keyword>
<evidence type="ECO:0000256" key="1">
    <source>
        <dbReference type="SAM" id="MobiDB-lite"/>
    </source>
</evidence>
<dbReference type="InterPro" id="IPR010441">
    <property type="entry name" value="CH_2"/>
</dbReference>
<dbReference type="GO" id="GO:0005930">
    <property type="term" value="C:axoneme"/>
    <property type="evidence" value="ECO:0007669"/>
    <property type="project" value="TreeGrafter"/>
</dbReference>
<dbReference type="OrthoDB" id="62528at2759"/>
<gene>
    <name evidence="3" type="ORF">PBRA_002758</name>
    <name evidence="4" type="ORF">PLBR_LOCUS2122</name>
</gene>
<dbReference type="GO" id="GO:0051493">
    <property type="term" value="P:regulation of cytoskeleton organization"/>
    <property type="evidence" value="ECO:0007669"/>
    <property type="project" value="TreeGrafter"/>
</dbReference>
<dbReference type="PANTHER" id="PTHR12509">
    <property type="entry name" value="SPERMATOGENESIS-ASSOCIATED 4-RELATED"/>
    <property type="match status" value="1"/>
</dbReference>
<dbReference type="Proteomes" id="UP000290189">
    <property type="component" value="Unassembled WGS sequence"/>
</dbReference>
<dbReference type="InterPro" id="IPR016024">
    <property type="entry name" value="ARM-type_fold"/>
</dbReference>
<organism evidence="3 5">
    <name type="scientific">Plasmodiophora brassicae</name>
    <name type="common">Clubroot disease agent</name>
    <dbReference type="NCBI Taxonomy" id="37360"/>
    <lineage>
        <taxon>Eukaryota</taxon>
        <taxon>Sar</taxon>
        <taxon>Rhizaria</taxon>
        <taxon>Endomyxa</taxon>
        <taxon>Phytomyxea</taxon>
        <taxon>Plasmodiophorida</taxon>
        <taxon>Plasmodiophoridae</taxon>
        <taxon>Plasmodiophora</taxon>
    </lineage>
</organism>
<dbReference type="InterPro" id="IPR052111">
    <property type="entry name" value="Spermatogenesis_Ciliary_MAP"/>
</dbReference>
<feature type="region of interest" description="Disordered" evidence="1">
    <location>
        <begin position="165"/>
        <end position="186"/>
    </location>
</feature>
<accession>A0A0G4J694</accession>
<dbReference type="EMBL" id="OVEO01000003">
    <property type="protein sequence ID" value="SPQ94907.1"/>
    <property type="molecule type" value="Genomic_DNA"/>
</dbReference>